<dbReference type="GO" id="GO:0005886">
    <property type="term" value="C:plasma membrane"/>
    <property type="evidence" value="ECO:0007669"/>
    <property type="project" value="TreeGrafter"/>
</dbReference>
<evidence type="ECO:0000256" key="1">
    <source>
        <dbReference type="ARBA" id="ARBA00007357"/>
    </source>
</evidence>
<feature type="compositionally biased region" description="Polar residues" evidence="2">
    <location>
        <begin position="61"/>
        <end position="78"/>
    </location>
</feature>
<dbReference type="AlphaFoldDB" id="A0AAQ4DE14"/>
<evidence type="ECO:0000256" key="2">
    <source>
        <dbReference type="SAM" id="MobiDB-lite"/>
    </source>
</evidence>
<feature type="region of interest" description="Disordered" evidence="2">
    <location>
        <begin position="213"/>
        <end position="246"/>
    </location>
</feature>
<dbReference type="InterPro" id="IPR042089">
    <property type="entry name" value="Peptidase_M13_dom_2"/>
</dbReference>
<dbReference type="PROSITE" id="PS51885">
    <property type="entry name" value="NEPRILYSIN"/>
    <property type="match status" value="1"/>
</dbReference>
<dbReference type="Pfam" id="PF05649">
    <property type="entry name" value="Peptidase_M13_N"/>
    <property type="match status" value="1"/>
</dbReference>
<keyword evidence="3" id="KW-1133">Transmembrane helix</keyword>
<dbReference type="Proteomes" id="UP001321473">
    <property type="component" value="Unassembled WGS sequence"/>
</dbReference>
<reference evidence="5 6" key="1">
    <citation type="journal article" date="2023" name="Arcadia Sci">
        <title>De novo assembly of a long-read Amblyomma americanum tick genome.</title>
        <authorList>
            <person name="Chou S."/>
            <person name="Poskanzer K.E."/>
            <person name="Rollins M."/>
            <person name="Thuy-Boun P.S."/>
        </authorList>
    </citation>
    <scope>NUCLEOTIDE SEQUENCE [LARGE SCALE GENOMIC DNA]</scope>
    <source>
        <strain evidence="5">F_SG_1</strain>
        <tissue evidence="5">Salivary glands</tissue>
    </source>
</reference>
<dbReference type="InterPro" id="IPR000718">
    <property type="entry name" value="Peptidase_M13"/>
</dbReference>
<keyword evidence="3" id="KW-0472">Membrane</keyword>
<accession>A0AAQ4DE14</accession>
<feature type="compositionally biased region" description="Low complexity" evidence="2">
    <location>
        <begin position="21"/>
        <end position="35"/>
    </location>
</feature>
<dbReference type="GO" id="GO:0004222">
    <property type="term" value="F:metalloendopeptidase activity"/>
    <property type="evidence" value="ECO:0007669"/>
    <property type="project" value="InterPro"/>
</dbReference>
<dbReference type="InterPro" id="IPR024079">
    <property type="entry name" value="MetalloPept_cat_dom_sf"/>
</dbReference>
<proteinExistence type="inferred from homology"/>
<comment type="similarity">
    <text evidence="1">Belongs to the peptidase M13 family.</text>
</comment>
<dbReference type="SUPFAM" id="SSF55486">
    <property type="entry name" value="Metalloproteases ('zincins'), catalytic domain"/>
    <property type="match status" value="2"/>
</dbReference>
<keyword evidence="3" id="KW-0812">Transmembrane</keyword>
<protein>
    <recommendedName>
        <fullName evidence="4">Peptidase M13 N-terminal domain-containing protein</fullName>
    </recommendedName>
</protein>
<comment type="caution">
    <text evidence="5">The sequence shown here is derived from an EMBL/GenBank/DDBJ whole genome shotgun (WGS) entry which is preliminary data.</text>
</comment>
<dbReference type="Gene3D" id="1.10.1380.10">
    <property type="entry name" value="Neutral endopeptidase , domain2"/>
    <property type="match status" value="1"/>
</dbReference>
<dbReference type="GO" id="GO:0016485">
    <property type="term" value="P:protein processing"/>
    <property type="evidence" value="ECO:0007669"/>
    <property type="project" value="TreeGrafter"/>
</dbReference>
<dbReference type="InterPro" id="IPR008753">
    <property type="entry name" value="Peptidase_M13_N"/>
</dbReference>
<dbReference type="PANTHER" id="PTHR11733">
    <property type="entry name" value="ZINC METALLOPROTEASE FAMILY M13 NEPRILYSIN-RELATED"/>
    <property type="match status" value="1"/>
</dbReference>
<feature type="compositionally biased region" description="Polar residues" evidence="2">
    <location>
        <begin position="87"/>
        <end position="97"/>
    </location>
</feature>
<organism evidence="5 6">
    <name type="scientific">Amblyomma americanum</name>
    <name type="common">Lone star tick</name>
    <dbReference type="NCBI Taxonomy" id="6943"/>
    <lineage>
        <taxon>Eukaryota</taxon>
        <taxon>Metazoa</taxon>
        <taxon>Ecdysozoa</taxon>
        <taxon>Arthropoda</taxon>
        <taxon>Chelicerata</taxon>
        <taxon>Arachnida</taxon>
        <taxon>Acari</taxon>
        <taxon>Parasitiformes</taxon>
        <taxon>Ixodida</taxon>
        <taxon>Ixodoidea</taxon>
        <taxon>Ixodidae</taxon>
        <taxon>Amblyomminae</taxon>
        <taxon>Amblyomma</taxon>
    </lineage>
</organism>
<evidence type="ECO:0000256" key="3">
    <source>
        <dbReference type="SAM" id="Phobius"/>
    </source>
</evidence>
<evidence type="ECO:0000313" key="5">
    <source>
        <dbReference type="EMBL" id="KAK8760704.1"/>
    </source>
</evidence>
<keyword evidence="6" id="KW-1185">Reference proteome</keyword>
<feature type="domain" description="Peptidase M13 N-terminal" evidence="4">
    <location>
        <begin position="351"/>
        <end position="720"/>
    </location>
</feature>
<gene>
    <name evidence="5" type="ORF">V5799_028029</name>
</gene>
<evidence type="ECO:0000259" key="4">
    <source>
        <dbReference type="Pfam" id="PF05649"/>
    </source>
</evidence>
<dbReference type="Gene3D" id="3.40.390.10">
    <property type="entry name" value="Collagenase (Catalytic Domain)"/>
    <property type="match status" value="1"/>
</dbReference>
<dbReference type="EMBL" id="JARKHS020032037">
    <property type="protein sequence ID" value="KAK8760704.1"/>
    <property type="molecule type" value="Genomic_DNA"/>
</dbReference>
<feature type="region of interest" description="Disordered" evidence="2">
    <location>
        <begin position="1"/>
        <end position="97"/>
    </location>
</feature>
<evidence type="ECO:0000313" key="6">
    <source>
        <dbReference type="Proteomes" id="UP001321473"/>
    </source>
</evidence>
<sequence length="987" mass="107909">MRRRSNSTPVAGISDSVDPLSTSSKGNTSSSDAASLVHDQRKVRMASAASQSSSGEAYDVTRSSDPLQPTDTSLATETTDPDESYEEQSSSNVDSLQNVYQQRETQFAMQQFLYDTKHGMSAPTLVGCAGPDAARLTPAPSTLAAIPKPLSAMNQPSCASDLFSRFGAQSPDTQASFHSGLWPRAGAKSVKSEAASSISPVVASAEVRSTSQVSAQLGAPGRSTGRFSSAQGAGGELTDTEWPPKPPEPLIEGWKPEALPGSVETGVAEISAAENRVVVHGQRLFPGNQDLLLYPVALLLLGVVIGVVVMVAVPFKATALGFLQQPECTSPRCTKNAIYLSRLLSWDDMSPCDDFYMFVCRRWTNQVPVSSAEESLSSDDDYAAILEEKMFSLLRNKSQATHLNVGALSRLFGKCMDAKRIEDDGWNPFLEVLFNMSLEGFPLTPPVRQSMSVWKLAGKLLRRSGTVALLDVGVASRPTASSSQDVITVTPPETIGSAEGVDVNELIRFYTNAAFAAVNALRKGFVPPAYTIDIAKFASELERLYETRDVGDFKVEKLDSPSPLLDFLSEALDGLPLFNGAQSNVLVVSPAFVHKVFDLVQKTQPHTVINFLCVRFMIQTSAFLPNSGLTDFYSTLIYGKLRSTVPRRSLCVRVVERTLSQLFLYASFVELNLHAPATKFADLVTEIVREFLRGIDVSPYFDRASRASVRTLVSNTRFKVLGPSWVKDMNAVERYAKNVPAFETQRPLDAYLALYEYAFVSSMLRGPSQRWPLSTFATRCSYELSTRNVYVPALLFNVSLPFDNSSTNVFQIPRASTRLGRVGLCLSATTCRCLLDMLLSTANSSSSSLGGEDGASERWLNRETRLRLREAERCFEDHDDRPPQGDLRDLLAARIAHGHFRRSASGRPMALRLPRGGGDEDTVLSEDQLFFVYLVVQSCHKQSGDQKMGGPHSGVEWNVALRSYRNFSQAFQCPPGSAMNPVKQCVT</sequence>
<name>A0AAQ4DE14_AMBAM</name>
<feature type="transmembrane region" description="Helical" evidence="3">
    <location>
        <begin position="291"/>
        <end position="315"/>
    </location>
</feature>
<dbReference type="PANTHER" id="PTHR11733:SF241">
    <property type="entry name" value="GH26575P-RELATED"/>
    <property type="match status" value="1"/>
</dbReference>